<feature type="region of interest" description="Disordered" evidence="6">
    <location>
        <begin position="181"/>
        <end position="208"/>
    </location>
</feature>
<evidence type="ECO:0000256" key="6">
    <source>
        <dbReference type="SAM" id="MobiDB-lite"/>
    </source>
</evidence>
<proteinExistence type="inferred from homology"/>
<dbReference type="GO" id="GO:0009231">
    <property type="term" value="P:riboflavin biosynthetic process"/>
    <property type="evidence" value="ECO:0007669"/>
    <property type="project" value="TreeGrafter"/>
</dbReference>
<dbReference type="SUPFAM" id="SSF102215">
    <property type="entry name" value="Creatininase"/>
    <property type="match status" value="1"/>
</dbReference>
<evidence type="ECO:0000313" key="8">
    <source>
        <dbReference type="Proteomes" id="UP000515312"/>
    </source>
</evidence>
<evidence type="ECO:0000256" key="2">
    <source>
        <dbReference type="ARBA" id="ARBA00022723"/>
    </source>
</evidence>
<dbReference type="PANTHER" id="PTHR35005">
    <property type="entry name" value="3-DEHYDRO-SCYLLO-INOSOSE HYDROLASE"/>
    <property type="match status" value="1"/>
</dbReference>
<sequence length="244" mass="27175">MLENLSWDEAEPILTPDRVVVIPLGAESKEHGRHLQLNNDWVMAEYLKKRVLAATPVVIAPTINYSYYPAFLEYPGSTSLESNTARDMVVEICRTLALHGPRRFYVINTGISTIKPLSEAAKTLGSEGITMTYLDLDEIDDVVKKVQQEPEGTHADEIETSMMLYIAPDTVRMSKAERDLHPHHRGGLTRDPNATDKTYSPTGAWGDPTLATREKGRILTEATVKAILNDIQSLQELPVNHAAR</sequence>
<keyword evidence="4" id="KW-0862">Zinc</keyword>
<dbReference type="Gene3D" id="3.40.50.10310">
    <property type="entry name" value="Creatininase"/>
    <property type="match status" value="1"/>
</dbReference>
<protein>
    <submittedName>
        <fullName evidence="7">Creatininase family protein</fullName>
    </submittedName>
</protein>
<evidence type="ECO:0000256" key="4">
    <source>
        <dbReference type="ARBA" id="ARBA00022833"/>
    </source>
</evidence>
<dbReference type="Proteomes" id="UP000515312">
    <property type="component" value="Chromosome"/>
</dbReference>
<dbReference type="GO" id="GO:0016811">
    <property type="term" value="F:hydrolase activity, acting on carbon-nitrogen (but not peptide) bonds, in linear amides"/>
    <property type="evidence" value="ECO:0007669"/>
    <property type="project" value="TreeGrafter"/>
</dbReference>
<comment type="cofactor">
    <cofactor evidence="1">
        <name>Zn(2+)</name>
        <dbReference type="ChEBI" id="CHEBI:29105"/>
    </cofactor>
</comment>
<dbReference type="EMBL" id="CP060394">
    <property type="protein sequence ID" value="QNI30847.1"/>
    <property type="molecule type" value="Genomic_DNA"/>
</dbReference>
<dbReference type="InterPro" id="IPR024087">
    <property type="entry name" value="Creatininase-like_sf"/>
</dbReference>
<evidence type="ECO:0000256" key="3">
    <source>
        <dbReference type="ARBA" id="ARBA00022801"/>
    </source>
</evidence>
<evidence type="ECO:0000256" key="1">
    <source>
        <dbReference type="ARBA" id="ARBA00001947"/>
    </source>
</evidence>
<evidence type="ECO:0000313" key="7">
    <source>
        <dbReference type="EMBL" id="QNI30847.1"/>
    </source>
</evidence>
<dbReference type="InterPro" id="IPR003785">
    <property type="entry name" value="Creatininase/forma_Hydrolase"/>
</dbReference>
<organism evidence="7 8">
    <name type="scientific">Alloacidobacterium dinghuense</name>
    <dbReference type="NCBI Taxonomy" id="2763107"/>
    <lineage>
        <taxon>Bacteria</taxon>
        <taxon>Pseudomonadati</taxon>
        <taxon>Acidobacteriota</taxon>
        <taxon>Terriglobia</taxon>
        <taxon>Terriglobales</taxon>
        <taxon>Acidobacteriaceae</taxon>
        <taxon>Alloacidobacterium</taxon>
    </lineage>
</organism>
<accession>A0A7G8BE77</accession>
<dbReference type="GO" id="GO:0046872">
    <property type="term" value="F:metal ion binding"/>
    <property type="evidence" value="ECO:0007669"/>
    <property type="project" value="UniProtKB-KW"/>
</dbReference>
<comment type="similarity">
    <text evidence="5">Belongs to the creatininase superfamily.</text>
</comment>
<keyword evidence="2" id="KW-0479">Metal-binding</keyword>
<dbReference type="RefSeq" id="WP_186741011.1">
    <property type="nucleotide sequence ID" value="NZ_CP060394.1"/>
</dbReference>
<keyword evidence="8" id="KW-1185">Reference proteome</keyword>
<dbReference type="KEGG" id="adin:H7849_17220"/>
<keyword evidence="3" id="KW-0378">Hydrolase</keyword>
<gene>
    <name evidence="7" type="ORF">H7849_17220</name>
</gene>
<dbReference type="PANTHER" id="PTHR35005:SF1">
    <property type="entry name" value="2-AMINO-5-FORMYLAMINO-6-RIBOSYLAMINOPYRIMIDIN-4(3H)-ONE 5'-MONOPHOSPHATE DEFORMYLASE"/>
    <property type="match status" value="1"/>
</dbReference>
<dbReference type="AlphaFoldDB" id="A0A7G8BE77"/>
<evidence type="ECO:0000256" key="5">
    <source>
        <dbReference type="ARBA" id="ARBA00024029"/>
    </source>
</evidence>
<reference evidence="7 8" key="1">
    <citation type="submission" date="2020-08" db="EMBL/GenBank/DDBJ databases">
        <title>Edaphobacter telluris sp. nov. and Acidobacterium dinghuensis sp. nov., two acidobacteria isolated from forest soil.</title>
        <authorList>
            <person name="Fu J."/>
            <person name="Qiu L."/>
        </authorList>
    </citation>
    <scope>NUCLEOTIDE SEQUENCE [LARGE SCALE GENOMIC DNA]</scope>
    <source>
        <strain evidence="7">4Y35</strain>
    </source>
</reference>
<dbReference type="Pfam" id="PF02633">
    <property type="entry name" value="Creatininase"/>
    <property type="match status" value="1"/>
</dbReference>
<name>A0A7G8BE77_9BACT</name>